<name>C1DXS0_SULAA</name>
<dbReference type="SUPFAM" id="SSF56214">
    <property type="entry name" value="4'-phosphopantetheinyl transferase"/>
    <property type="match status" value="1"/>
</dbReference>
<evidence type="ECO:0000256" key="2">
    <source>
        <dbReference type="ARBA" id="ARBA00022679"/>
    </source>
</evidence>
<organism evidence="10 11">
    <name type="scientific">Sulfurihydrogenibium azorense (strain DSM 15241 / OCM 825 / Az-Fu1)</name>
    <dbReference type="NCBI Taxonomy" id="204536"/>
    <lineage>
        <taxon>Bacteria</taxon>
        <taxon>Pseudomonadati</taxon>
        <taxon>Aquificota</taxon>
        <taxon>Aquificia</taxon>
        <taxon>Aquificales</taxon>
        <taxon>Hydrogenothermaceae</taxon>
        <taxon>Sulfurihydrogenibium</taxon>
    </lineage>
</organism>
<gene>
    <name evidence="8 10" type="primary">acpS</name>
    <name evidence="10" type="ordered locus">SULAZ_0185</name>
</gene>
<protein>
    <recommendedName>
        <fullName evidence="8">Holo-[acyl-carrier-protein] synthase</fullName>
        <shortName evidence="8">Holo-ACP synthase</shortName>
        <ecNumber evidence="8">2.7.8.7</ecNumber>
    </recommendedName>
    <alternativeName>
        <fullName evidence="8">4'-phosphopantetheinyl transferase AcpS</fullName>
    </alternativeName>
</protein>
<dbReference type="RefSeq" id="WP_012673805.1">
    <property type="nucleotide sequence ID" value="NC_012438.1"/>
</dbReference>
<feature type="domain" description="4'-phosphopantetheinyl transferase" evidence="9">
    <location>
        <begin position="6"/>
        <end position="116"/>
    </location>
</feature>
<evidence type="ECO:0000259" key="9">
    <source>
        <dbReference type="Pfam" id="PF01648"/>
    </source>
</evidence>
<keyword evidence="3 8" id="KW-0479">Metal-binding</keyword>
<keyword evidence="6 8" id="KW-0443">Lipid metabolism</keyword>
<dbReference type="InterPro" id="IPR002582">
    <property type="entry name" value="ACPS"/>
</dbReference>
<feature type="binding site" evidence="8">
    <location>
        <position position="8"/>
    </location>
    <ligand>
        <name>Mg(2+)</name>
        <dbReference type="ChEBI" id="CHEBI:18420"/>
    </ligand>
</feature>
<dbReference type="GO" id="GO:0000287">
    <property type="term" value="F:magnesium ion binding"/>
    <property type="evidence" value="ECO:0007669"/>
    <property type="project" value="UniProtKB-UniRule"/>
</dbReference>
<comment type="cofactor">
    <cofactor evidence="8">
        <name>Mg(2+)</name>
        <dbReference type="ChEBI" id="CHEBI:18420"/>
    </cofactor>
</comment>
<reference evidence="10 11" key="1">
    <citation type="journal article" date="2009" name="J. Bacteriol.">
        <title>Complete and draft genome sequences of six members of the Aquificales.</title>
        <authorList>
            <person name="Reysenbach A.L."/>
            <person name="Hamamura N."/>
            <person name="Podar M."/>
            <person name="Griffiths E."/>
            <person name="Ferreira S."/>
            <person name="Hochstein R."/>
            <person name="Heidelberg J."/>
            <person name="Johnson J."/>
            <person name="Mead D."/>
            <person name="Pohorille A."/>
            <person name="Sarmiento M."/>
            <person name="Schweighofer K."/>
            <person name="Seshadri R."/>
            <person name="Voytek M.A."/>
        </authorList>
    </citation>
    <scope>NUCLEOTIDE SEQUENCE [LARGE SCALE GENOMIC DNA]</scope>
    <source>
        <strain evidence="11">Az-Fu1 / DSM 15241 / OCM 825</strain>
    </source>
</reference>
<dbReference type="InterPro" id="IPR037143">
    <property type="entry name" value="4-PPantetheinyl_Trfase_dom_sf"/>
</dbReference>
<dbReference type="OrthoDB" id="517356at2"/>
<dbReference type="Proteomes" id="UP000001369">
    <property type="component" value="Chromosome"/>
</dbReference>
<feature type="binding site" evidence="8">
    <location>
        <position position="57"/>
    </location>
    <ligand>
        <name>Mg(2+)</name>
        <dbReference type="ChEBI" id="CHEBI:18420"/>
    </ligand>
</feature>
<sequence length="122" mass="14146">MKIYTGIDIVENSRIEKAYSRFKEKFLKKVYTQREIEYCLKKNDFIPCLAARFAAKEATIKAYYQLSCKTLRYKDIEVVGKKGAPAEILLHNDIYHTKNLNISISISHEKNYSVAVVIIYTA</sequence>
<comment type="similarity">
    <text evidence="8">Belongs to the P-Pant transferase superfamily. AcpS family.</text>
</comment>
<comment type="function">
    <text evidence="8">Transfers the 4'-phosphopantetheine moiety from coenzyme A to a Ser of acyl-carrier-protein.</text>
</comment>
<evidence type="ECO:0000256" key="5">
    <source>
        <dbReference type="ARBA" id="ARBA00022842"/>
    </source>
</evidence>
<dbReference type="NCBIfam" id="TIGR00516">
    <property type="entry name" value="acpS"/>
    <property type="match status" value="1"/>
</dbReference>
<evidence type="ECO:0000256" key="7">
    <source>
        <dbReference type="ARBA" id="ARBA00023160"/>
    </source>
</evidence>
<comment type="subcellular location">
    <subcellularLocation>
        <location evidence="8">Cytoplasm</location>
    </subcellularLocation>
</comment>
<evidence type="ECO:0000313" key="11">
    <source>
        <dbReference type="Proteomes" id="UP000001369"/>
    </source>
</evidence>
<evidence type="ECO:0000313" key="10">
    <source>
        <dbReference type="EMBL" id="ACN98481.1"/>
    </source>
</evidence>
<keyword evidence="8" id="KW-0963">Cytoplasm</keyword>
<dbReference type="EMBL" id="CP001229">
    <property type="protein sequence ID" value="ACN98481.1"/>
    <property type="molecule type" value="Genomic_DNA"/>
</dbReference>
<dbReference type="InterPro" id="IPR004568">
    <property type="entry name" value="Ppantetheine-prot_Trfase_dom"/>
</dbReference>
<dbReference type="STRING" id="204536.SULAZ_0185"/>
<dbReference type="EC" id="2.7.8.7" evidence="8"/>
<accession>C1DXS0</accession>
<dbReference type="Gene3D" id="3.90.470.20">
    <property type="entry name" value="4'-phosphopantetheinyl transferase domain"/>
    <property type="match status" value="1"/>
</dbReference>
<evidence type="ECO:0000256" key="6">
    <source>
        <dbReference type="ARBA" id="ARBA00023098"/>
    </source>
</evidence>
<keyword evidence="1 8" id="KW-0444">Lipid biosynthesis</keyword>
<dbReference type="GO" id="GO:0008897">
    <property type="term" value="F:holo-[acyl-carrier-protein] synthase activity"/>
    <property type="evidence" value="ECO:0007669"/>
    <property type="project" value="UniProtKB-UniRule"/>
</dbReference>
<keyword evidence="5 8" id="KW-0460">Magnesium</keyword>
<keyword evidence="2 8" id="KW-0808">Transferase</keyword>
<dbReference type="NCBIfam" id="TIGR00556">
    <property type="entry name" value="pantethn_trn"/>
    <property type="match status" value="1"/>
</dbReference>
<dbReference type="KEGG" id="saf:SULAZ_0185"/>
<keyword evidence="11" id="KW-1185">Reference proteome</keyword>
<dbReference type="HOGENOM" id="CLU_089696_2_1_0"/>
<keyword evidence="7 8" id="KW-0275">Fatty acid biosynthesis</keyword>
<dbReference type="InterPro" id="IPR008278">
    <property type="entry name" value="4-PPantetheinyl_Trfase_dom"/>
</dbReference>
<dbReference type="GO" id="GO:0006633">
    <property type="term" value="P:fatty acid biosynthetic process"/>
    <property type="evidence" value="ECO:0007669"/>
    <property type="project" value="UniProtKB-UniRule"/>
</dbReference>
<evidence type="ECO:0000256" key="4">
    <source>
        <dbReference type="ARBA" id="ARBA00022832"/>
    </source>
</evidence>
<dbReference type="GO" id="GO:0005737">
    <property type="term" value="C:cytoplasm"/>
    <property type="evidence" value="ECO:0007669"/>
    <property type="project" value="UniProtKB-SubCell"/>
</dbReference>
<evidence type="ECO:0000256" key="3">
    <source>
        <dbReference type="ARBA" id="ARBA00022723"/>
    </source>
</evidence>
<evidence type="ECO:0000256" key="8">
    <source>
        <dbReference type="HAMAP-Rule" id="MF_00101"/>
    </source>
</evidence>
<dbReference type="HAMAP" id="MF_00101">
    <property type="entry name" value="AcpS"/>
    <property type="match status" value="1"/>
</dbReference>
<dbReference type="Pfam" id="PF01648">
    <property type="entry name" value="ACPS"/>
    <property type="match status" value="1"/>
</dbReference>
<dbReference type="AlphaFoldDB" id="C1DXS0"/>
<evidence type="ECO:0000256" key="1">
    <source>
        <dbReference type="ARBA" id="ARBA00022516"/>
    </source>
</evidence>
<dbReference type="eggNOG" id="COG0736">
    <property type="taxonomic scope" value="Bacteria"/>
</dbReference>
<proteinExistence type="inferred from homology"/>
<comment type="catalytic activity">
    <reaction evidence="8">
        <text>apo-[ACP] + CoA = holo-[ACP] + adenosine 3',5'-bisphosphate + H(+)</text>
        <dbReference type="Rhea" id="RHEA:12068"/>
        <dbReference type="Rhea" id="RHEA-COMP:9685"/>
        <dbReference type="Rhea" id="RHEA-COMP:9690"/>
        <dbReference type="ChEBI" id="CHEBI:15378"/>
        <dbReference type="ChEBI" id="CHEBI:29999"/>
        <dbReference type="ChEBI" id="CHEBI:57287"/>
        <dbReference type="ChEBI" id="CHEBI:58343"/>
        <dbReference type="ChEBI" id="CHEBI:64479"/>
        <dbReference type="EC" id="2.7.8.7"/>
    </reaction>
</comment>
<keyword evidence="4 8" id="KW-0276">Fatty acid metabolism</keyword>